<dbReference type="Pfam" id="PF08281">
    <property type="entry name" value="Sigma70_r4_2"/>
    <property type="match status" value="1"/>
</dbReference>
<evidence type="ECO:0000259" key="6">
    <source>
        <dbReference type="Pfam" id="PF08281"/>
    </source>
</evidence>
<dbReference type="GO" id="GO:0016987">
    <property type="term" value="F:sigma factor activity"/>
    <property type="evidence" value="ECO:0007669"/>
    <property type="project" value="UniProtKB-KW"/>
</dbReference>
<reference evidence="7 8" key="1">
    <citation type="submission" date="2016-11" db="EMBL/GenBank/DDBJ databases">
        <authorList>
            <person name="Jaros S."/>
            <person name="Januszkiewicz K."/>
            <person name="Wedrychowicz H."/>
        </authorList>
    </citation>
    <scope>NUCLEOTIDE SEQUENCE [LARGE SCALE GENOMIC DNA]</scope>
    <source>
        <strain evidence="7 8">DSM 24787</strain>
    </source>
</reference>
<proteinExistence type="inferred from homology"/>
<keyword evidence="3" id="KW-0731">Sigma factor</keyword>
<evidence type="ECO:0000313" key="7">
    <source>
        <dbReference type="EMBL" id="SIN64306.1"/>
    </source>
</evidence>
<gene>
    <name evidence="7" type="ORF">SAMN04488055_0039</name>
</gene>
<dbReference type="PANTHER" id="PTHR43133">
    <property type="entry name" value="RNA POLYMERASE ECF-TYPE SIGMA FACTO"/>
    <property type="match status" value="1"/>
</dbReference>
<dbReference type="Proteomes" id="UP000185003">
    <property type="component" value="Unassembled WGS sequence"/>
</dbReference>
<dbReference type="GO" id="GO:0006352">
    <property type="term" value="P:DNA-templated transcription initiation"/>
    <property type="evidence" value="ECO:0007669"/>
    <property type="project" value="InterPro"/>
</dbReference>
<sequence>MNPNPADNHLVNMALRGDTQAFGVIIKNTEKLVAGIVCRMISDPEDRKDLAQDIYLKVYKQLPNFRHQSKLSTWIAQISYNSCMDHLRKKKLLLPGEVMPEGSETFIFSKDVTLILNTAIDQLSPVYKTLITLYHQEELSYEEIGQITGLPDGTVKNYLFRARKALREYLTFHYKKEDL</sequence>
<dbReference type="Gene3D" id="1.10.10.10">
    <property type="entry name" value="Winged helix-like DNA-binding domain superfamily/Winged helix DNA-binding domain"/>
    <property type="match status" value="1"/>
</dbReference>
<dbReference type="InterPro" id="IPR014284">
    <property type="entry name" value="RNA_pol_sigma-70_dom"/>
</dbReference>
<dbReference type="RefSeq" id="WP_074237089.1">
    <property type="nucleotide sequence ID" value="NZ_FSRA01000001.1"/>
</dbReference>
<organism evidence="7 8">
    <name type="scientific">Chitinophaga niabensis</name>
    <dbReference type="NCBI Taxonomy" id="536979"/>
    <lineage>
        <taxon>Bacteria</taxon>
        <taxon>Pseudomonadati</taxon>
        <taxon>Bacteroidota</taxon>
        <taxon>Chitinophagia</taxon>
        <taxon>Chitinophagales</taxon>
        <taxon>Chitinophagaceae</taxon>
        <taxon>Chitinophaga</taxon>
    </lineage>
</organism>
<dbReference type="InterPro" id="IPR013325">
    <property type="entry name" value="RNA_pol_sigma_r2"/>
</dbReference>
<dbReference type="AlphaFoldDB" id="A0A1N6D0S9"/>
<feature type="domain" description="RNA polymerase sigma-70 region 2" evidence="5">
    <location>
        <begin position="28"/>
        <end position="91"/>
    </location>
</feature>
<evidence type="ECO:0000256" key="3">
    <source>
        <dbReference type="ARBA" id="ARBA00023082"/>
    </source>
</evidence>
<dbReference type="PANTHER" id="PTHR43133:SF51">
    <property type="entry name" value="RNA POLYMERASE SIGMA FACTOR"/>
    <property type="match status" value="1"/>
</dbReference>
<dbReference type="SUPFAM" id="SSF88659">
    <property type="entry name" value="Sigma3 and sigma4 domains of RNA polymerase sigma factors"/>
    <property type="match status" value="1"/>
</dbReference>
<dbReference type="InterPro" id="IPR036388">
    <property type="entry name" value="WH-like_DNA-bd_sf"/>
</dbReference>
<comment type="similarity">
    <text evidence="1">Belongs to the sigma-70 factor family. ECF subfamily.</text>
</comment>
<evidence type="ECO:0000259" key="5">
    <source>
        <dbReference type="Pfam" id="PF04542"/>
    </source>
</evidence>
<dbReference type="EMBL" id="FSRA01000001">
    <property type="protein sequence ID" value="SIN64306.1"/>
    <property type="molecule type" value="Genomic_DNA"/>
</dbReference>
<dbReference type="NCBIfam" id="TIGR02937">
    <property type="entry name" value="sigma70-ECF"/>
    <property type="match status" value="1"/>
</dbReference>
<keyword evidence="2" id="KW-0805">Transcription regulation</keyword>
<feature type="domain" description="RNA polymerase sigma factor 70 region 4 type 2" evidence="6">
    <location>
        <begin position="115"/>
        <end position="166"/>
    </location>
</feature>
<dbReference type="InterPro" id="IPR013249">
    <property type="entry name" value="RNA_pol_sigma70_r4_t2"/>
</dbReference>
<evidence type="ECO:0000256" key="1">
    <source>
        <dbReference type="ARBA" id="ARBA00010641"/>
    </source>
</evidence>
<dbReference type="GO" id="GO:0003677">
    <property type="term" value="F:DNA binding"/>
    <property type="evidence" value="ECO:0007669"/>
    <property type="project" value="InterPro"/>
</dbReference>
<dbReference type="SUPFAM" id="SSF88946">
    <property type="entry name" value="Sigma2 domain of RNA polymerase sigma factors"/>
    <property type="match status" value="1"/>
</dbReference>
<evidence type="ECO:0000313" key="8">
    <source>
        <dbReference type="Proteomes" id="UP000185003"/>
    </source>
</evidence>
<dbReference type="InterPro" id="IPR039425">
    <property type="entry name" value="RNA_pol_sigma-70-like"/>
</dbReference>
<dbReference type="Pfam" id="PF04542">
    <property type="entry name" value="Sigma70_r2"/>
    <property type="match status" value="1"/>
</dbReference>
<dbReference type="OrthoDB" id="9785675at2"/>
<evidence type="ECO:0000256" key="2">
    <source>
        <dbReference type="ARBA" id="ARBA00023015"/>
    </source>
</evidence>
<keyword evidence="4" id="KW-0804">Transcription</keyword>
<keyword evidence="8" id="KW-1185">Reference proteome</keyword>
<dbReference type="Gene3D" id="1.10.1740.10">
    <property type="match status" value="1"/>
</dbReference>
<accession>A0A1N6D0S9</accession>
<dbReference type="InterPro" id="IPR013324">
    <property type="entry name" value="RNA_pol_sigma_r3/r4-like"/>
</dbReference>
<dbReference type="STRING" id="536979.SAMN04488055_0039"/>
<dbReference type="CDD" id="cd06171">
    <property type="entry name" value="Sigma70_r4"/>
    <property type="match status" value="1"/>
</dbReference>
<evidence type="ECO:0000256" key="4">
    <source>
        <dbReference type="ARBA" id="ARBA00023163"/>
    </source>
</evidence>
<dbReference type="InterPro" id="IPR007627">
    <property type="entry name" value="RNA_pol_sigma70_r2"/>
</dbReference>
<protein>
    <submittedName>
        <fullName evidence="7">RNA polymerase sigma-70 factor, ECF subfamily</fullName>
    </submittedName>
</protein>
<name>A0A1N6D0S9_9BACT</name>